<dbReference type="STRING" id="34508.A0A4U5MKE4"/>
<evidence type="ECO:0000259" key="2">
    <source>
        <dbReference type="Pfam" id="PF00561"/>
    </source>
</evidence>
<proteinExistence type="predicted"/>
<keyword evidence="4" id="KW-1185">Reference proteome</keyword>
<dbReference type="Gene3D" id="3.40.50.1820">
    <property type="entry name" value="alpha/beta hydrolase"/>
    <property type="match status" value="1"/>
</dbReference>
<reference evidence="3 4" key="1">
    <citation type="journal article" date="2015" name="Genome Biol.">
        <title>Comparative genomics of Steinernema reveals deeply conserved gene regulatory networks.</title>
        <authorList>
            <person name="Dillman A.R."/>
            <person name="Macchietto M."/>
            <person name="Porter C.F."/>
            <person name="Rogers A."/>
            <person name="Williams B."/>
            <person name="Antoshechkin I."/>
            <person name="Lee M.M."/>
            <person name="Goodwin Z."/>
            <person name="Lu X."/>
            <person name="Lewis E.E."/>
            <person name="Goodrich-Blair H."/>
            <person name="Stock S.P."/>
            <person name="Adams B.J."/>
            <person name="Sternberg P.W."/>
            <person name="Mortazavi A."/>
        </authorList>
    </citation>
    <scope>NUCLEOTIDE SEQUENCE [LARGE SCALE GENOMIC DNA]</scope>
    <source>
        <strain evidence="3 4">ALL</strain>
    </source>
</reference>
<dbReference type="SUPFAM" id="SSF53474">
    <property type="entry name" value="alpha/beta-Hydrolases"/>
    <property type="match status" value="1"/>
</dbReference>
<feature type="domain" description="AB hydrolase-1" evidence="2">
    <location>
        <begin position="172"/>
        <end position="280"/>
    </location>
</feature>
<dbReference type="GO" id="GO:0010008">
    <property type="term" value="C:endosome membrane"/>
    <property type="evidence" value="ECO:0007669"/>
    <property type="project" value="TreeGrafter"/>
</dbReference>
<accession>A0A4U5MKE4</accession>
<name>A0A4U5MKE4_STECR</name>
<dbReference type="EMBL" id="AZBU02000007">
    <property type="protein sequence ID" value="TKR69762.1"/>
    <property type="molecule type" value="Genomic_DNA"/>
</dbReference>
<dbReference type="OrthoDB" id="446723at2759"/>
<evidence type="ECO:0000256" key="1">
    <source>
        <dbReference type="SAM" id="MobiDB-lite"/>
    </source>
</evidence>
<dbReference type="Proteomes" id="UP000298663">
    <property type="component" value="Unassembled WGS sequence"/>
</dbReference>
<dbReference type="InterPro" id="IPR029058">
    <property type="entry name" value="AB_hydrolase_fold"/>
</dbReference>
<evidence type="ECO:0000313" key="3">
    <source>
        <dbReference type="EMBL" id="TKR69762.1"/>
    </source>
</evidence>
<dbReference type="PANTHER" id="PTHR12277:SF39">
    <property type="entry name" value="SERINE AMINOPEPTIDASE S33 DOMAIN-CONTAINING PROTEIN"/>
    <property type="match status" value="1"/>
</dbReference>
<organism evidence="3 4">
    <name type="scientific">Steinernema carpocapsae</name>
    <name type="common">Entomopathogenic nematode</name>
    <dbReference type="NCBI Taxonomy" id="34508"/>
    <lineage>
        <taxon>Eukaryota</taxon>
        <taxon>Metazoa</taxon>
        <taxon>Ecdysozoa</taxon>
        <taxon>Nematoda</taxon>
        <taxon>Chromadorea</taxon>
        <taxon>Rhabditida</taxon>
        <taxon>Tylenchina</taxon>
        <taxon>Panagrolaimomorpha</taxon>
        <taxon>Strongyloidoidea</taxon>
        <taxon>Steinernematidae</taxon>
        <taxon>Steinernema</taxon>
    </lineage>
</organism>
<dbReference type="GO" id="GO:0008474">
    <property type="term" value="F:palmitoyl-(protein) hydrolase activity"/>
    <property type="evidence" value="ECO:0007669"/>
    <property type="project" value="TreeGrafter"/>
</dbReference>
<reference evidence="3 4" key="2">
    <citation type="journal article" date="2019" name="G3 (Bethesda)">
        <title>Hybrid Assembly of the Genome of the Entomopathogenic Nematode Steinernema carpocapsae Identifies the X-Chromosome.</title>
        <authorList>
            <person name="Serra L."/>
            <person name="Macchietto M."/>
            <person name="Macias-Munoz A."/>
            <person name="McGill C.J."/>
            <person name="Rodriguez I.M."/>
            <person name="Rodriguez B."/>
            <person name="Murad R."/>
            <person name="Mortazavi A."/>
        </authorList>
    </citation>
    <scope>NUCLEOTIDE SEQUENCE [LARGE SCALE GENOMIC DNA]</scope>
    <source>
        <strain evidence="3 4">ALL</strain>
    </source>
</reference>
<gene>
    <name evidence="3" type="ORF">L596_021872</name>
</gene>
<evidence type="ECO:0000313" key="4">
    <source>
        <dbReference type="Proteomes" id="UP000298663"/>
    </source>
</evidence>
<dbReference type="GO" id="GO:0005886">
    <property type="term" value="C:plasma membrane"/>
    <property type="evidence" value="ECO:0007669"/>
    <property type="project" value="TreeGrafter"/>
</dbReference>
<dbReference type="Pfam" id="PF00561">
    <property type="entry name" value="Abhydrolase_1"/>
    <property type="match status" value="1"/>
</dbReference>
<dbReference type="InterPro" id="IPR000073">
    <property type="entry name" value="AB_hydrolase_1"/>
</dbReference>
<comment type="caution">
    <text evidence="3">The sequence shown here is derived from an EMBL/GenBank/DDBJ whole genome shotgun (WGS) entry which is preliminary data.</text>
</comment>
<dbReference type="AlphaFoldDB" id="A0A4U5MKE4"/>
<dbReference type="PANTHER" id="PTHR12277">
    <property type="entry name" value="ALPHA/BETA HYDROLASE DOMAIN-CONTAINING PROTEIN"/>
    <property type="match status" value="1"/>
</dbReference>
<sequence length="357" mass="39289">MQEQESDVDQPSTEIHPHQGRNGACGKCCLLCKLAGLLCCIFCPPAPELIARKLAFHPIAKGTTYRLMGAATNGAFELKSAKHARKMATEIWIEVPKREEQGAMENYAWIREALVFTVKTKRGNHLVGIWKEASHFSMGKKKRPNLVILFAQPNSSDLGCFLQPGAPSISLQHMSIAYEADVVAFDYSGFGFSSGAASEKNIYADIEAVFEFIREKRGENVEIVLLGFSMGTAASIHLAAKNPANLHGVVLLAPFASGLRLFLNKPARSEPYFFDRFLSFEKVPEIQAPTLIVHGHQDAIVPLKHGKTLHSRLRNPAPPLFVATGDHANILNTTNALIVHRICSFLYSEAIPEVSEE</sequence>
<protein>
    <recommendedName>
        <fullName evidence="2">AB hydrolase-1 domain-containing protein</fullName>
    </recommendedName>
</protein>
<feature type="region of interest" description="Disordered" evidence="1">
    <location>
        <begin position="1"/>
        <end position="20"/>
    </location>
</feature>